<dbReference type="Proteomes" id="UP000050792">
    <property type="component" value="Unassembled WGS sequence"/>
</dbReference>
<keyword evidence="1" id="KW-1185">Reference proteome</keyword>
<proteinExistence type="predicted"/>
<dbReference type="AlphaFoldDB" id="A0AA85FZ56"/>
<evidence type="ECO:0000313" key="1">
    <source>
        <dbReference type="Proteomes" id="UP000050792"/>
    </source>
</evidence>
<sequence length="250" mass="28999">MCHKVLQQTSYIISTLVSVRIRNPGELHIEVQSQILEDQYSPPYAILDYRGTDSACFIAKTFKYVSGSKLYPAKKTPMCHKNDLMTPYQLESSCVSRITLAYFEDIKGQNIQPYCDIPFEQKCDSYENGIGTCALCKHENQLNESNQYADDSFAFTDIEKEKYGGYPFLDYCPVLLIHHHTQFWIIGVLIQHVLLPKHLNTLADQNYTLLKKHQCVINCLHFMHAVTDMIDIIYYKLYVFLINSPIRDYI</sequence>
<reference evidence="2" key="2">
    <citation type="submission" date="2023-11" db="UniProtKB">
        <authorList>
            <consortium name="WormBaseParasite"/>
        </authorList>
    </citation>
    <scope>IDENTIFICATION</scope>
</reference>
<dbReference type="SUPFAM" id="SSF55486">
    <property type="entry name" value="Metalloproteases ('zincins'), catalytic domain"/>
    <property type="match status" value="1"/>
</dbReference>
<evidence type="ECO:0000313" key="2">
    <source>
        <dbReference type="WBParaSite" id="SRDH1_71030.1"/>
    </source>
</evidence>
<dbReference type="Gene3D" id="2.10.55.10">
    <property type="entry name" value="Leishmanolysin domain 3"/>
    <property type="match status" value="1"/>
</dbReference>
<name>A0AA85FZ56_9TREM</name>
<dbReference type="WBParaSite" id="SRDH1_71030.1">
    <property type="protein sequence ID" value="SRDH1_71030.1"/>
    <property type="gene ID" value="SRDH1_71030"/>
</dbReference>
<reference evidence="1" key="1">
    <citation type="submission" date="2022-06" db="EMBL/GenBank/DDBJ databases">
        <authorList>
            <person name="Berger JAMES D."/>
            <person name="Berger JAMES D."/>
        </authorList>
    </citation>
    <scope>NUCLEOTIDE SEQUENCE [LARGE SCALE GENOMIC DNA]</scope>
</reference>
<accession>A0AA85FZ56</accession>
<organism evidence="1 2">
    <name type="scientific">Schistosoma rodhaini</name>
    <dbReference type="NCBI Taxonomy" id="6188"/>
    <lineage>
        <taxon>Eukaryota</taxon>
        <taxon>Metazoa</taxon>
        <taxon>Spiralia</taxon>
        <taxon>Lophotrochozoa</taxon>
        <taxon>Platyhelminthes</taxon>
        <taxon>Trematoda</taxon>
        <taxon>Digenea</taxon>
        <taxon>Strigeidida</taxon>
        <taxon>Schistosomatoidea</taxon>
        <taxon>Schistosomatidae</taxon>
        <taxon>Schistosoma</taxon>
    </lineage>
</organism>
<protein>
    <submittedName>
        <fullName evidence="2">Uncharacterized protein</fullName>
    </submittedName>
</protein>